<evidence type="ECO:0000256" key="2">
    <source>
        <dbReference type="ARBA" id="ARBA00022525"/>
    </source>
</evidence>
<dbReference type="PANTHER" id="PTHR38340">
    <property type="entry name" value="S-LAYER PROTEIN"/>
    <property type="match status" value="1"/>
</dbReference>
<dbReference type="RefSeq" id="WP_268944206.1">
    <property type="nucleotide sequence ID" value="NZ_JAPTYD010000069.1"/>
</dbReference>
<dbReference type="Proteomes" id="UP001149822">
    <property type="component" value="Unassembled WGS sequence"/>
</dbReference>
<dbReference type="PANTHER" id="PTHR38340:SF1">
    <property type="entry name" value="S-LAYER PROTEIN"/>
    <property type="match status" value="1"/>
</dbReference>
<dbReference type="InterPro" id="IPR001343">
    <property type="entry name" value="Hemolysn_Ca-bd"/>
</dbReference>
<feature type="region of interest" description="Disordered" evidence="3">
    <location>
        <begin position="62"/>
        <end position="82"/>
    </location>
</feature>
<dbReference type="Gene3D" id="2.150.10.10">
    <property type="entry name" value="Serralysin-like metalloprotease, C-terminal"/>
    <property type="match status" value="2"/>
</dbReference>
<dbReference type="InterPro" id="IPR050557">
    <property type="entry name" value="RTX_toxin/Mannuronan_C5-epim"/>
</dbReference>
<evidence type="ECO:0000313" key="5">
    <source>
        <dbReference type="Proteomes" id="UP001149822"/>
    </source>
</evidence>
<protein>
    <submittedName>
        <fullName evidence="4">Calcium-binding protein</fullName>
    </submittedName>
</protein>
<dbReference type="EMBL" id="JAPTYD010000069">
    <property type="protein sequence ID" value="MCZ0964110.1"/>
    <property type="molecule type" value="Genomic_DNA"/>
</dbReference>
<proteinExistence type="predicted"/>
<dbReference type="SUPFAM" id="SSF51120">
    <property type="entry name" value="beta-Roll"/>
    <property type="match status" value="1"/>
</dbReference>
<name>A0ABT4JAF6_9RHOB</name>
<dbReference type="PRINTS" id="PR00313">
    <property type="entry name" value="CABNDNGRPT"/>
</dbReference>
<keyword evidence="5" id="KW-1185">Reference proteome</keyword>
<reference evidence="4" key="1">
    <citation type="submission" date="2022-12" db="EMBL/GenBank/DDBJ databases">
        <title>Paracoccus sp. EF6 isolated from a lake water.</title>
        <authorList>
            <person name="Liu H."/>
        </authorList>
    </citation>
    <scope>NUCLEOTIDE SEQUENCE</scope>
    <source>
        <strain evidence="4">EF6</strain>
    </source>
</reference>
<gene>
    <name evidence="4" type="ORF">OU682_21225</name>
</gene>
<keyword evidence="2" id="KW-0964">Secreted</keyword>
<dbReference type="Pfam" id="PF00353">
    <property type="entry name" value="HemolysinCabind"/>
    <property type="match status" value="2"/>
</dbReference>
<evidence type="ECO:0000256" key="1">
    <source>
        <dbReference type="ARBA" id="ARBA00004613"/>
    </source>
</evidence>
<sequence>MTGQIFIEASDVELLGLPSGATHLYLVFRDSNGEEYVIRSGPERPYLPWFGDMKVETNVPIADSADDRDGETPAQRSSTPLDFPGLTDDQAWAIMVKYAGMIDRSDNNYEVFGENSNAFVGAMLAAAGGDPLAMLPTGISRSEAVGIANYDDLMEDVPPPADGIVRGTPAADRITGIQIDEVFVAGAGNDTVRGGRGNDQINGGLGNDLLFGEVGSDTLNGAAGADKLHGMLGNDLLRGDTGADLLDGGMGRNTLWGGADADVFHFTQPTITRIGDFEDGVDQLRIQTPPAVSYEDLVITSFGTSDQHTRITWENIVIDLLNLDQALIDAQDINLLVA</sequence>
<comment type="caution">
    <text evidence="4">The sequence shown here is derived from an EMBL/GenBank/DDBJ whole genome shotgun (WGS) entry which is preliminary data.</text>
</comment>
<evidence type="ECO:0000313" key="4">
    <source>
        <dbReference type="EMBL" id="MCZ0964110.1"/>
    </source>
</evidence>
<dbReference type="InterPro" id="IPR011049">
    <property type="entry name" value="Serralysin-like_metalloprot_C"/>
</dbReference>
<evidence type="ECO:0000256" key="3">
    <source>
        <dbReference type="SAM" id="MobiDB-lite"/>
    </source>
</evidence>
<accession>A0ABT4JAF6</accession>
<organism evidence="4 5">
    <name type="scientific">Paracoccus benzoatiresistens</name>
    <dbReference type="NCBI Taxonomy" id="2997341"/>
    <lineage>
        <taxon>Bacteria</taxon>
        <taxon>Pseudomonadati</taxon>
        <taxon>Pseudomonadota</taxon>
        <taxon>Alphaproteobacteria</taxon>
        <taxon>Rhodobacterales</taxon>
        <taxon>Paracoccaceae</taxon>
        <taxon>Paracoccus</taxon>
    </lineage>
</organism>
<comment type="subcellular location">
    <subcellularLocation>
        <location evidence="1">Secreted</location>
    </subcellularLocation>
</comment>